<sequence>MSYLSNCWYMAAWADEVENGGLLARKLLDQPIVLFRDEQGELGALYDRCPHRFAPLSKGQVANGGLTCGYHGLAFDRNGTCAHNPHGPILRNLSVRQYPVVEAHRAIWIWMGDPALAEPGSIRDLSFLVSAPETAFSKGYLHGQGHYLLYVDNILDLTHVDYLHATTLGSGAFTRTRAQVSETDGHIRVRRDCLNEIPSPLMRSIRGITEADRVDYWNTVEWSAPAVMTLSGANVPAGEARDGPHNNMNTMNVHIMTPETSRTTHYFFASTRDFAVDDAAFNARFAETRNNIFSTEDEPMIQAQQQRMGDADFWDLQPQLLRIDEPSVRVRRKLAQMIKAEAEREQTCHQVEQSAGAPER</sequence>
<keyword evidence="8" id="KW-1185">Reference proteome</keyword>
<dbReference type="SUPFAM" id="SSF55961">
    <property type="entry name" value="Bet v1-like"/>
    <property type="match status" value="1"/>
</dbReference>
<dbReference type="Pfam" id="PF19112">
    <property type="entry name" value="VanA_C"/>
    <property type="match status" value="1"/>
</dbReference>
<keyword evidence="1" id="KW-0001">2Fe-2S</keyword>
<dbReference type="SUPFAM" id="SSF50022">
    <property type="entry name" value="ISP domain"/>
    <property type="match status" value="1"/>
</dbReference>
<dbReference type="PANTHER" id="PTHR21266:SF60">
    <property type="entry name" value="3-KETOSTEROID-9-ALPHA-MONOOXYGENASE, OXYGENASE COMPONENT"/>
    <property type="match status" value="1"/>
</dbReference>
<evidence type="ECO:0000256" key="3">
    <source>
        <dbReference type="ARBA" id="ARBA00023002"/>
    </source>
</evidence>
<keyword evidence="4" id="KW-0408">Iron</keyword>
<dbReference type="PANTHER" id="PTHR21266">
    <property type="entry name" value="IRON-SULFUR DOMAIN CONTAINING PROTEIN"/>
    <property type="match status" value="1"/>
</dbReference>
<keyword evidence="7" id="KW-0503">Monooxygenase</keyword>
<dbReference type="EMBL" id="JACIJH010000025">
    <property type="protein sequence ID" value="MBB5708697.1"/>
    <property type="molecule type" value="Genomic_DNA"/>
</dbReference>
<evidence type="ECO:0000313" key="8">
    <source>
        <dbReference type="Proteomes" id="UP000537161"/>
    </source>
</evidence>
<keyword evidence="3 7" id="KW-0560">Oxidoreductase</keyword>
<dbReference type="RefSeq" id="WP_184101662.1">
    <property type="nucleotide sequence ID" value="NZ_JACIJH010000025.1"/>
</dbReference>
<dbReference type="PROSITE" id="PS51296">
    <property type="entry name" value="RIESKE"/>
    <property type="match status" value="1"/>
</dbReference>
<keyword evidence="7" id="KW-0808">Transferase</keyword>
<evidence type="ECO:0000256" key="2">
    <source>
        <dbReference type="ARBA" id="ARBA00022723"/>
    </source>
</evidence>
<dbReference type="GO" id="GO:0018489">
    <property type="term" value="F:vanillate monooxygenase activity"/>
    <property type="evidence" value="ECO:0007669"/>
    <property type="project" value="UniProtKB-EC"/>
</dbReference>
<dbReference type="EC" id="1.14.13.82" evidence="7"/>
<dbReference type="Gene3D" id="2.102.10.10">
    <property type="entry name" value="Rieske [2Fe-2S] iron-sulphur domain"/>
    <property type="match status" value="1"/>
</dbReference>
<organism evidence="7 8">
    <name type="scientific">Sphingopyxis panaciterrulae</name>
    <dbReference type="NCBI Taxonomy" id="462372"/>
    <lineage>
        <taxon>Bacteria</taxon>
        <taxon>Pseudomonadati</taxon>
        <taxon>Pseudomonadota</taxon>
        <taxon>Alphaproteobacteria</taxon>
        <taxon>Sphingomonadales</taxon>
        <taxon>Sphingomonadaceae</taxon>
        <taxon>Sphingopyxis</taxon>
    </lineage>
</organism>
<keyword evidence="7" id="KW-0489">Methyltransferase</keyword>
<dbReference type="Proteomes" id="UP000537161">
    <property type="component" value="Unassembled WGS sequence"/>
</dbReference>
<evidence type="ECO:0000256" key="5">
    <source>
        <dbReference type="ARBA" id="ARBA00023014"/>
    </source>
</evidence>
<evidence type="ECO:0000313" key="7">
    <source>
        <dbReference type="EMBL" id="MBB5708697.1"/>
    </source>
</evidence>
<proteinExistence type="predicted"/>
<evidence type="ECO:0000256" key="1">
    <source>
        <dbReference type="ARBA" id="ARBA00022714"/>
    </source>
</evidence>
<keyword evidence="2" id="KW-0479">Metal-binding</keyword>
<dbReference type="InterPro" id="IPR036922">
    <property type="entry name" value="Rieske_2Fe-2S_sf"/>
</dbReference>
<dbReference type="CDD" id="cd08878">
    <property type="entry name" value="RHO_alpha_C_DMO-like"/>
    <property type="match status" value="1"/>
</dbReference>
<dbReference type="Gene3D" id="3.90.380.10">
    <property type="entry name" value="Naphthalene 1,2-dioxygenase Alpha Subunit, Chain A, domain 1"/>
    <property type="match status" value="1"/>
</dbReference>
<dbReference type="InterPro" id="IPR044043">
    <property type="entry name" value="VanA_C_cat"/>
</dbReference>
<accession>A0A7W9B9V9</accession>
<gene>
    <name evidence="7" type="ORF">FHR21_004091</name>
</gene>
<dbReference type="GO" id="GO:0032259">
    <property type="term" value="P:methylation"/>
    <property type="evidence" value="ECO:0007669"/>
    <property type="project" value="UniProtKB-KW"/>
</dbReference>
<keyword evidence="5" id="KW-0411">Iron-sulfur</keyword>
<dbReference type="AlphaFoldDB" id="A0A7W9B9V9"/>
<evidence type="ECO:0000259" key="6">
    <source>
        <dbReference type="PROSITE" id="PS51296"/>
    </source>
</evidence>
<comment type="caution">
    <text evidence="7">The sequence shown here is derived from an EMBL/GenBank/DDBJ whole genome shotgun (WGS) entry which is preliminary data.</text>
</comment>
<dbReference type="GO" id="GO:0051537">
    <property type="term" value="F:2 iron, 2 sulfur cluster binding"/>
    <property type="evidence" value="ECO:0007669"/>
    <property type="project" value="UniProtKB-KW"/>
</dbReference>
<reference evidence="7 8" key="1">
    <citation type="submission" date="2020-08" db="EMBL/GenBank/DDBJ databases">
        <title>Genomic Encyclopedia of Type Strains, Phase IV (KMG-IV): sequencing the most valuable type-strain genomes for metagenomic binning, comparative biology and taxonomic classification.</title>
        <authorList>
            <person name="Goeker M."/>
        </authorList>
    </citation>
    <scope>NUCLEOTIDE SEQUENCE [LARGE SCALE GENOMIC DNA]</scope>
    <source>
        <strain evidence="7 8">DSM 27163</strain>
    </source>
</reference>
<protein>
    <submittedName>
        <fullName evidence="7">Vanillate O-demethylase monooxygenase subunit</fullName>
        <ecNumber evidence="7">1.14.13.82</ecNumber>
    </submittedName>
</protein>
<dbReference type="GO" id="GO:0008168">
    <property type="term" value="F:methyltransferase activity"/>
    <property type="evidence" value="ECO:0007669"/>
    <property type="project" value="UniProtKB-KW"/>
</dbReference>
<dbReference type="InterPro" id="IPR017941">
    <property type="entry name" value="Rieske_2Fe-2S"/>
</dbReference>
<dbReference type="InterPro" id="IPR050584">
    <property type="entry name" value="Cholesterol_7-desaturase"/>
</dbReference>
<dbReference type="GO" id="GO:0046872">
    <property type="term" value="F:metal ion binding"/>
    <property type="evidence" value="ECO:0007669"/>
    <property type="project" value="UniProtKB-KW"/>
</dbReference>
<feature type="domain" description="Rieske" evidence="6">
    <location>
        <begin position="8"/>
        <end position="109"/>
    </location>
</feature>
<evidence type="ECO:0000256" key="4">
    <source>
        <dbReference type="ARBA" id="ARBA00023004"/>
    </source>
</evidence>
<name>A0A7W9B9V9_9SPHN</name>
<dbReference type="Pfam" id="PF00355">
    <property type="entry name" value="Rieske"/>
    <property type="match status" value="1"/>
</dbReference>